<dbReference type="PROSITE" id="PS51192">
    <property type="entry name" value="HELICASE_ATP_BIND_1"/>
    <property type="match status" value="2"/>
</dbReference>
<dbReference type="SMART" id="SM00490">
    <property type="entry name" value="HELICc"/>
    <property type="match status" value="2"/>
</dbReference>
<evidence type="ECO:0000259" key="7">
    <source>
        <dbReference type="PROSITE" id="PS51194"/>
    </source>
</evidence>
<evidence type="ECO:0000256" key="4">
    <source>
        <dbReference type="ARBA" id="ARBA00022840"/>
    </source>
</evidence>
<dbReference type="FunFam" id="1.10.10.10:FF:000012">
    <property type="entry name" value="U5 small nuclear ribonucleoprotein helicase"/>
    <property type="match status" value="1"/>
</dbReference>
<dbReference type="KEGG" id="vde:111250915"/>
<comment type="function">
    <text evidence="5">Catalyzes the ATP-dependent unwinding of U4/U6 RNA duplices, an essential step in the assembly of a catalytically active spliceosome. Plays a role in pre-mRNA splicing.</text>
</comment>
<dbReference type="InterPro" id="IPR011545">
    <property type="entry name" value="DEAD/DEAH_box_helicase_dom"/>
</dbReference>
<dbReference type="PIRSF" id="PIRSF039073">
    <property type="entry name" value="BRR2"/>
    <property type="match status" value="1"/>
</dbReference>
<dbReference type="FunFam" id="3.40.50.300:FF:000198">
    <property type="entry name" value="Activating signal cointegrator 1 complex subunit"/>
    <property type="match status" value="1"/>
</dbReference>
<dbReference type="InterPro" id="IPR001650">
    <property type="entry name" value="Helicase_C-like"/>
</dbReference>
<dbReference type="InterPro" id="IPR035892">
    <property type="entry name" value="C2_domain_sf"/>
</dbReference>
<evidence type="ECO:0000259" key="6">
    <source>
        <dbReference type="PROSITE" id="PS51192"/>
    </source>
</evidence>
<dbReference type="InterPro" id="IPR036388">
    <property type="entry name" value="WH-like_DNA-bd_sf"/>
</dbReference>
<dbReference type="FunFam" id="1.10.3380.10:FF:000002">
    <property type="entry name" value="Activating signal cointegrator 1 complex subunit 3"/>
    <property type="match status" value="1"/>
</dbReference>
<feature type="domain" description="Helicase C-terminal" evidence="7">
    <location>
        <begin position="1555"/>
        <end position="1750"/>
    </location>
</feature>
<evidence type="ECO:0000313" key="8">
    <source>
        <dbReference type="EnsemblMetazoa" id="XP_022662619"/>
    </source>
</evidence>
<dbReference type="Pfam" id="PF02889">
    <property type="entry name" value="Sec63"/>
    <property type="match status" value="2"/>
</dbReference>
<dbReference type="Gene3D" id="1.10.3380.10">
    <property type="entry name" value="Sec63 N-terminal domain-like domain"/>
    <property type="match status" value="2"/>
</dbReference>
<dbReference type="Gene3D" id="2.60.40.150">
    <property type="entry name" value="C2 domain"/>
    <property type="match status" value="2"/>
</dbReference>
<dbReference type="GeneID" id="111250915"/>
<dbReference type="SUPFAM" id="SSF158702">
    <property type="entry name" value="Sec63 N-terminal domain-like"/>
    <property type="match status" value="2"/>
</dbReference>
<sequence length="2178" mass="249115">MAERRISLLRPMPMEQLRFSGLWRGEAFYKTGLVNPPDFCQTKQQIILEESGHSVKANWQKLKDELSEQVRALPQSEITKSLRELQVLCQEALGDVDEATCQAAAIQLLTIFAENQGVLRNEDLIAVTCSVAPISRNILERIFEHVMLMRDAFGEVLGSVVQSVSKEEKGNAFLKEVKDLKFFRMQCSPSWLRKDFAFVFRKPVQDVERKLHFNDIVQKTNEQSGRLARRTTDYIDAGWLEDKVRSYMKTRVRASDMSPEEIVEIIMVRLESNNQDDVVSADLFEMLGIGYFDLISEVIKERISIVKAATKNAVLGVAVARNDKSVGLARQYNNPLGETVSVDLVSNIKIKKMMAKEEKKLQKVVANGDSDDLTINELRKLKQMELTERYGARSGRSSSNGVYIGQNTTMEETMPNVYDCMRYLRSTKVFVGGLNLVLPEGCQQIVKPYYDEIHIPVKNHSPPKVCPLISICSLDEILQMAFPNTEHLNLIQSAVYPVAYKLNDNMLICAPTGAGKTNVAMLTIMRLVRMYIDETINRVSNDFKIVYIAPMKALAGEMVSNFARRLSPFGVIVRELTGDMQLTKMEMTKTHMLITTPEKWDVVTRKGSGDAQVLQMVRLLILDEVHLLHSDRGPVLEALVARTLRQVESMQSMIRIIGLSATLPNYVDVANFLRVNTARGLFYFDHRFRPVPLSQTFIGIKGRKKTEQVQRMDEVAFEKAFEIVKNGNQVMVFVHSRNNTLRSAEVMMQIATEHGKLEYFLRSKHPQYKIFEKQLQSSRNMKLQQIFASGMGMHHAGMVRQDRNFVEKAFSAGVISVLFCTSTLAWGVNLPANCVIIKGTDIYDSQKGSFVDLNILDVQQIFGRAGRPQFQQNGEAVIITHHAKMSNYISLMTNQTTIESKFHENLVDNLIAEIVLGTVTTVDEAVDWLSYTYLMVRMKKNPLVYGITLKVVSKDPNLINYRRELIIAAAKKLDLAKMIRYHEKSGSFDATDLGRTASCFYIKYETVLRINEWFERRISPMQDGDVLEIISYAQEFDQLQLREDECHELQIMERNCKLPLRQGVHGTKVNTLIQNYISRGNVETFSLVSDSNYIAQNATRIARGLFEMALRKGNSLAAWRFLMNAKMLERQIWHFDSPLRQFPGVTEKTLQMLKEKHATISHLRNMTSDEVGQLVYNKSQGRLIHQFAQNVPFIEVECSVQPITRTVLRVSLNIMPAFVWDDHFHHNAEAFWIWVEDPESENITHSEYLVLKKKQIVNAEPQNLVFPIPVSDPLPSQYLIHVDSDRWLGSDDEIPMPFEHLILPSVYMPHTELLDLQPLPKTALKNELFESLYHFTHFNPIQTQLFHTLYHTDHNVLLGAPTGSGKTITAEIAMFRVFNMEKHRKVVYIAPLKSLIKERVNDWNKRLVGQLGLNMAELTGDVTPDFRTIANADIIVTTPEKWDGVSRSWQTRRYVQNVALIVIDEIHLLGEDRGPVLEVIVSRTNFINTFTGNKVRIIGLSTALANARDLGDWLQISEEGLFNFKPSVRPVQLEVHVSGHPGKHYCPRMAIMNQPAYKAILQHSPNQPVLIFVSSRRQTRLTAQALRTSVVNSENPQKWLRMTVIDMQHIQNQIRDKDLRDLLGFGIGMHHAGLQEEDRRLVEELFLNNKIQVLIATATLAWGVNLPAHLVIVKGTEYFDAKTNTYVDYPITDVLQMIGRAGRPQFDTSGVAVVLVHDQKKNFYQKFLYEPFPVESSLLKVLPDHLNAEIVAGTLSTTQDCIEYMTWTFFFRRLLLNPSYYGLEDTTNESVNKFLSNLITDALIKLVLSHCIEIEEDERTLVPTPLAKIASYYYLSHETAKFLHETLKRNCTYLQLLEILCDCKEFAELPVRHNEDKENAELARDCRWGHYRKSYGSPHTKAFLLLQAHMEHCRLPCSDYGLDLKSVLDQVPRVIQAQIDILTARGYLSSVLNCITLIQTITQARFHDLDDPLQTLPEIRREHLYMFHKADVSTLAEAIHKVRTREGFVNLQKSLQSEFDPEYVKTVLAICKELPSIVLRIFLDGPGCQSLQIKNRPLQGPVPEDYYIKVKPGEEYLVSVELTRLNSKPGQRGVPKAAMQSRTLKWKNENWFIILGHKDSGELYSLKRLSGFYHTMTHQLIFRVPESINQRIILTVFVASDTYLGLDQEYNLYLEPER</sequence>
<evidence type="ECO:0000256" key="1">
    <source>
        <dbReference type="ARBA" id="ARBA00022741"/>
    </source>
</evidence>
<proteinExistence type="predicted"/>
<dbReference type="FunFam" id="2.60.40.150:FF:000004">
    <property type="entry name" value="RNA helicase, activating signal cointegrator 1"/>
    <property type="match status" value="1"/>
</dbReference>
<dbReference type="Gene3D" id="1.10.10.10">
    <property type="entry name" value="Winged helix-like DNA-binding domain superfamily/Winged helix DNA-binding domain"/>
    <property type="match status" value="2"/>
</dbReference>
<keyword evidence="3" id="KW-0347">Helicase</keyword>
<keyword evidence="2" id="KW-0378">Hydrolase</keyword>
<dbReference type="GO" id="GO:0016787">
    <property type="term" value="F:hydrolase activity"/>
    <property type="evidence" value="ECO:0007669"/>
    <property type="project" value="UniProtKB-KW"/>
</dbReference>
<dbReference type="InterPro" id="IPR057842">
    <property type="entry name" value="WH_MER3"/>
</dbReference>
<dbReference type="PANTHER" id="PTHR47961:SF13">
    <property type="entry name" value="ACTIVATING SIGNAL COINTEGRATOR 1 COMPLEX SUBUNIT 3"/>
    <property type="match status" value="1"/>
</dbReference>
<dbReference type="SUPFAM" id="SSF52540">
    <property type="entry name" value="P-loop containing nucleoside triphosphate hydrolases"/>
    <property type="match status" value="4"/>
</dbReference>
<dbReference type="InterPro" id="IPR004179">
    <property type="entry name" value="Sec63-dom"/>
</dbReference>
<dbReference type="Gene3D" id="3.40.50.300">
    <property type="entry name" value="P-loop containing nucleotide triphosphate hydrolases"/>
    <property type="match status" value="4"/>
</dbReference>
<dbReference type="Pfam" id="PF00270">
    <property type="entry name" value="DEAD"/>
    <property type="match status" value="2"/>
</dbReference>
<dbReference type="PANTHER" id="PTHR47961">
    <property type="entry name" value="DNA POLYMERASE THETA, PUTATIVE (AFU_ORTHOLOGUE AFUA_1G05260)-RELATED"/>
    <property type="match status" value="1"/>
</dbReference>
<protein>
    <recommendedName>
        <fullName evidence="10">Activating signal cointegrator 1 complex subunit 3</fullName>
    </recommendedName>
</protein>
<dbReference type="CDD" id="cd18795">
    <property type="entry name" value="SF2_C_Ski2"/>
    <property type="match status" value="2"/>
</dbReference>
<dbReference type="Pfam" id="PF00271">
    <property type="entry name" value="Helicase_C"/>
    <property type="match status" value="2"/>
</dbReference>
<dbReference type="InterPro" id="IPR014001">
    <property type="entry name" value="Helicase_ATP-bd"/>
</dbReference>
<dbReference type="GO" id="GO:0004386">
    <property type="term" value="F:helicase activity"/>
    <property type="evidence" value="ECO:0007669"/>
    <property type="project" value="UniProtKB-KW"/>
</dbReference>
<dbReference type="Proteomes" id="UP000594260">
    <property type="component" value="Unplaced"/>
</dbReference>
<dbReference type="SMART" id="SM00487">
    <property type="entry name" value="DEXDc"/>
    <property type="match status" value="2"/>
</dbReference>
<evidence type="ECO:0008006" key="10">
    <source>
        <dbReference type="Google" id="ProtNLM"/>
    </source>
</evidence>
<dbReference type="InParanoid" id="A0A7M7K9Y4"/>
<feature type="domain" description="Helicase C-terminal" evidence="7">
    <location>
        <begin position="716"/>
        <end position="914"/>
    </location>
</feature>
<dbReference type="InterPro" id="IPR036390">
    <property type="entry name" value="WH_DNA-bd_sf"/>
</dbReference>
<keyword evidence="4" id="KW-0067">ATP-binding</keyword>
<dbReference type="GO" id="GO:0005524">
    <property type="term" value="F:ATP binding"/>
    <property type="evidence" value="ECO:0007669"/>
    <property type="project" value="UniProtKB-KW"/>
</dbReference>
<dbReference type="SUPFAM" id="SSF46785">
    <property type="entry name" value="Winged helix' DNA-binding domain"/>
    <property type="match status" value="2"/>
</dbReference>
<dbReference type="Gene3D" id="1.10.150.20">
    <property type="entry name" value="5' to 3' exonuclease, C-terminal subdomain"/>
    <property type="match status" value="1"/>
</dbReference>
<dbReference type="GO" id="GO:0032991">
    <property type="term" value="C:protein-containing complex"/>
    <property type="evidence" value="ECO:0007669"/>
    <property type="project" value="UniProtKB-ARBA"/>
</dbReference>
<name>A0A7M7K9Y4_VARDE</name>
<dbReference type="SMART" id="SM00973">
    <property type="entry name" value="Sec63"/>
    <property type="match status" value="2"/>
</dbReference>
<dbReference type="SMART" id="SM00382">
    <property type="entry name" value="AAA"/>
    <property type="match status" value="2"/>
</dbReference>
<organism evidence="8 9">
    <name type="scientific">Varroa destructor</name>
    <name type="common">Honeybee mite</name>
    <dbReference type="NCBI Taxonomy" id="109461"/>
    <lineage>
        <taxon>Eukaryota</taxon>
        <taxon>Metazoa</taxon>
        <taxon>Ecdysozoa</taxon>
        <taxon>Arthropoda</taxon>
        <taxon>Chelicerata</taxon>
        <taxon>Arachnida</taxon>
        <taxon>Acari</taxon>
        <taxon>Parasitiformes</taxon>
        <taxon>Mesostigmata</taxon>
        <taxon>Gamasina</taxon>
        <taxon>Dermanyssoidea</taxon>
        <taxon>Varroidae</taxon>
        <taxon>Varroa</taxon>
    </lineage>
</organism>
<dbReference type="Pfam" id="PF23445">
    <property type="entry name" value="WHD_SNRNP200"/>
    <property type="match status" value="2"/>
</dbReference>
<dbReference type="EnsemblMetazoa" id="XM_022806884">
    <property type="protein sequence ID" value="XP_022662619"/>
    <property type="gene ID" value="LOC111250915"/>
</dbReference>
<dbReference type="PROSITE" id="PS51194">
    <property type="entry name" value="HELICASE_CTER"/>
    <property type="match status" value="2"/>
</dbReference>
<dbReference type="FunFam" id="3.40.50.300:FF:000231">
    <property type="entry name" value="Activating signal cointegrator 1 complex subunit 3"/>
    <property type="match status" value="1"/>
</dbReference>
<evidence type="ECO:0000256" key="2">
    <source>
        <dbReference type="ARBA" id="ARBA00022801"/>
    </source>
</evidence>
<dbReference type="FunFam" id="3.40.50.300:FF:000062">
    <property type="entry name" value="U5 small nuclear ribonucleoprotein helicase"/>
    <property type="match status" value="1"/>
</dbReference>
<feature type="domain" description="Helicase ATP-binding" evidence="6">
    <location>
        <begin position="497"/>
        <end position="681"/>
    </location>
</feature>
<accession>A0A7M7K9Y4</accession>
<feature type="domain" description="Helicase ATP-binding" evidence="6">
    <location>
        <begin position="1347"/>
        <end position="1522"/>
    </location>
</feature>
<dbReference type="FunFam" id="3.40.50.300:FF:000102">
    <property type="entry name" value="RNA helicase, activating signal cointegrator 1"/>
    <property type="match status" value="1"/>
</dbReference>
<dbReference type="SUPFAM" id="SSF81296">
    <property type="entry name" value="E set domains"/>
    <property type="match status" value="1"/>
</dbReference>
<dbReference type="RefSeq" id="XP_022662619.1">
    <property type="nucleotide sequence ID" value="XM_022806884.1"/>
</dbReference>
<evidence type="ECO:0000256" key="3">
    <source>
        <dbReference type="ARBA" id="ARBA00022806"/>
    </source>
</evidence>
<reference evidence="8" key="1">
    <citation type="submission" date="2021-01" db="UniProtKB">
        <authorList>
            <consortium name="EnsemblMetazoa"/>
        </authorList>
    </citation>
    <scope>IDENTIFICATION</scope>
</reference>
<dbReference type="FunCoup" id="A0A7M7K9Y4">
    <property type="interactions" value="1782"/>
</dbReference>
<dbReference type="OMA" id="MCSATEF"/>
<evidence type="ECO:0000313" key="9">
    <source>
        <dbReference type="Proteomes" id="UP000594260"/>
    </source>
</evidence>
<keyword evidence="1" id="KW-0547">Nucleotide-binding</keyword>
<dbReference type="GO" id="GO:0003676">
    <property type="term" value="F:nucleic acid binding"/>
    <property type="evidence" value="ECO:0007669"/>
    <property type="project" value="InterPro"/>
</dbReference>
<dbReference type="OrthoDB" id="5575at2759"/>
<dbReference type="FunFam" id="1.10.10.10:FF:000024">
    <property type="entry name" value="U5 small nuclear ribonucleoprotein helicase"/>
    <property type="match status" value="1"/>
</dbReference>
<dbReference type="InterPro" id="IPR027417">
    <property type="entry name" value="P-loop_NTPase"/>
</dbReference>
<dbReference type="InterPro" id="IPR003593">
    <property type="entry name" value="AAA+_ATPase"/>
</dbReference>
<dbReference type="InterPro" id="IPR050474">
    <property type="entry name" value="Hel308_SKI2-like"/>
</dbReference>
<dbReference type="CTD" id="41891"/>
<dbReference type="InterPro" id="IPR014756">
    <property type="entry name" value="Ig_E-set"/>
</dbReference>
<keyword evidence="9" id="KW-1185">Reference proteome</keyword>
<evidence type="ECO:0000256" key="5">
    <source>
        <dbReference type="ARBA" id="ARBA00054527"/>
    </source>
</evidence>